<dbReference type="SUPFAM" id="SSF46689">
    <property type="entry name" value="Homeodomain-like"/>
    <property type="match status" value="1"/>
</dbReference>
<dbReference type="GO" id="GO:0003824">
    <property type="term" value="F:catalytic activity"/>
    <property type="evidence" value="ECO:0007669"/>
    <property type="project" value="InterPro"/>
</dbReference>
<dbReference type="InterPro" id="IPR009057">
    <property type="entry name" value="Homeodomain-like_sf"/>
</dbReference>
<dbReference type="GO" id="GO:0009116">
    <property type="term" value="P:nucleoside metabolic process"/>
    <property type="evidence" value="ECO:0007669"/>
    <property type="project" value="InterPro"/>
</dbReference>
<evidence type="ECO:0000313" key="2">
    <source>
        <dbReference type="EMBL" id="KAK3169764.1"/>
    </source>
</evidence>
<dbReference type="EMBL" id="JASNWA010000009">
    <property type="protein sequence ID" value="KAK3169764.1"/>
    <property type="molecule type" value="Genomic_DNA"/>
</dbReference>
<dbReference type="Gene3D" id="3.40.50.1580">
    <property type="entry name" value="Nucleoside phosphorylase domain"/>
    <property type="match status" value="1"/>
</dbReference>
<reference evidence="2" key="1">
    <citation type="submission" date="2022-11" db="EMBL/GenBank/DDBJ databases">
        <title>Chromosomal genome sequence assembly and mating type (MAT) locus characterization of the leprose asexual lichenized fungus Lepraria neglecta (Nyl.) Erichsen.</title>
        <authorList>
            <person name="Allen J.L."/>
            <person name="Pfeffer B."/>
        </authorList>
    </citation>
    <scope>NUCLEOTIDE SEQUENCE</scope>
    <source>
        <strain evidence="2">Allen 5258</strain>
    </source>
</reference>
<dbReference type="InterPro" id="IPR053137">
    <property type="entry name" value="NLR-like"/>
</dbReference>
<dbReference type="Pfam" id="PF13921">
    <property type="entry name" value="Myb_DNA-bind_6"/>
    <property type="match status" value="1"/>
</dbReference>
<dbReference type="Proteomes" id="UP001276659">
    <property type="component" value="Unassembled WGS sequence"/>
</dbReference>
<dbReference type="PANTHER" id="PTHR46082">
    <property type="entry name" value="ATP/GTP-BINDING PROTEIN-RELATED"/>
    <property type="match status" value="1"/>
</dbReference>
<comment type="caution">
    <text evidence="2">The sequence shown here is derived from an EMBL/GenBank/DDBJ whole genome shotgun (WGS) entry which is preliminary data.</text>
</comment>
<accession>A0AAE0DHI1</accession>
<dbReference type="InterPro" id="IPR035994">
    <property type="entry name" value="Nucleoside_phosphorylase_sf"/>
</dbReference>
<organism evidence="2 3">
    <name type="scientific">Lepraria neglecta</name>
    <dbReference type="NCBI Taxonomy" id="209136"/>
    <lineage>
        <taxon>Eukaryota</taxon>
        <taxon>Fungi</taxon>
        <taxon>Dikarya</taxon>
        <taxon>Ascomycota</taxon>
        <taxon>Pezizomycotina</taxon>
        <taxon>Lecanoromycetes</taxon>
        <taxon>OSLEUM clade</taxon>
        <taxon>Lecanoromycetidae</taxon>
        <taxon>Lecanorales</taxon>
        <taxon>Lecanorineae</taxon>
        <taxon>Stereocaulaceae</taxon>
        <taxon>Lepraria</taxon>
    </lineage>
</organism>
<dbReference type="PROSITE" id="PS50090">
    <property type="entry name" value="MYB_LIKE"/>
    <property type="match status" value="1"/>
</dbReference>
<dbReference type="PANTHER" id="PTHR46082:SF11">
    <property type="entry name" value="AAA+ ATPASE DOMAIN-CONTAINING PROTEIN-RELATED"/>
    <property type="match status" value="1"/>
</dbReference>
<proteinExistence type="predicted"/>
<feature type="domain" description="Myb-like" evidence="1">
    <location>
        <begin position="348"/>
        <end position="390"/>
    </location>
</feature>
<dbReference type="AlphaFoldDB" id="A0AAE0DHI1"/>
<dbReference type="InterPro" id="IPR001005">
    <property type="entry name" value="SANT/Myb"/>
</dbReference>
<evidence type="ECO:0000313" key="3">
    <source>
        <dbReference type="Proteomes" id="UP001276659"/>
    </source>
</evidence>
<dbReference type="InterPro" id="IPR000845">
    <property type="entry name" value="Nucleoside_phosphorylase_d"/>
</dbReference>
<dbReference type="Pfam" id="PF01048">
    <property type="entry name" value="PNP_UDP_1"/>
    <property type="match status" value="1"/>
</dbReference>
<dbReference type="CDD" id="cd00167">
    <property type="entry name" value="SANT"/>
    <property type="match status" value="1"/>
</dbReference>
<name>A0AAE0DHI1_9LECA</name>
<evidence type="ECO:0000259" key="1">
    <source>
        <dbReference type="PROSITE" id="PS50090"/>
    </source>
</evidence>
<gene>
    <name evidence="2" type="ORF">OEA41_009148</name>
</gene>
<dbReference type="SUPFAM" id="SSF53167">
    <property type="entry name" value="Purine and uridine phosphorylases"/>
    <property type="match status" value="1"/>
</dbReference>
<sequence>MPLPPPGSPRLMKHADYTVGWICALPIEKAVAEVALDVRHDPLSQPSKDSNNYSLGSIGAHNVVIACLPAGVIGTSSAAAVAIHMLSTFCGIKFGLMVGIGGGVPGGEKDIRLGDVVVSTPVRTFGGVVQYDLGKTVEDGLFIRTGSSNKPPAVLLSAVSSLRAKQLKEDVNLATRWCELALKCPKLQETTIYPGTEHDQLFEAEYDHQGGGLTCELCDVSRSLPRPVRSSEEPEIHYGLIASGNQVIKNGSMRESFRKELHMLCFEMEAAGLMDNFPCLVIRGICDYADSHKNKRWQPYAAATAAAYATELLQTIPGSDVSDIRPVVDQDLESKVTGKKAKSLGRVWSPEEDNSLKIATSTKPLDWAHASLILGNRSPFACQKRFEKLVGA</sequence>
<protein>
    <recommendedName>
        <fullName evidence="1">Myb-like domain-containing protein</fullName>
    </recommendedName>
</protein>
<keyword evidence="3" id="KW-1185">Reference proteome</keyword>